<feature type="compositionally biased region" description="Polar residues" evidence="2">
    <location>
        <begin position="102"/>
        <end position="138"/>
    </location>
</feature>
<feature type="coiled-coil region" evidence="1">
    <location>
        <begin position="795"/>
        <end position="822"/>
    </location>
</feature>
<evidence type="ECO:0000313" key="4">
    <source>
        <dbReference type="Proteomes" id="UP000232323"/>
    </source>
</evidence>
<comment type="caution">
    <text evidence="3">The sequence shown here is derived from an EMBL/GenBank/DDBJ whole genome shotgun (WGS) entry which is preliminary data.</text>
</comment>
<feature type="compositionally biased region" description="Polar residues" evidence="2">
    <location>
        <begin position="1188"/>
        <end position="1198"/>
    </location>
</feature>
<keyword evidence="4" id="KW-1185">Reference proteome</keyword>
<name>A0A250XEB1_9CHLO</name>
<feature type="compositionally biased region" description="Low complexity" evidence="2">
    <location>
        <begin position="1306"/>
        <end position="1319"/>
    </location>
</feature>
<feature type="region of interest" description="Disordered" evidence="2">
    <location>
        <begin position="34"/>
        <end position="140"/>
    </location>
</feature>
<sequence length="1345" mass="146120">MNRKDPVKPFARQLPAIITGLSEDVKALATSIGMSNSASKDSHSSPTSILNNRPDSVASTPTYRPVRSPLSYNKIHYGSVPRRRESSSSSDSSISPPARGPYSSTIRIITSIQKTNTQVQRSTPQATSQRDRTGQSANRRLRDLALTDSSDSDDYWQASTPTPTLVPNKTLNLNTVVNSTQQGFHQASRQLHRRHVSSDDDWSDEDHVDMYRFPASGPAQYKSRQHAIKSSAVKASEKSHSTLPVSSVNQSIRSAQEDIKHERPLPASVGVGEALKMRYLTANTHLSTPDAAVTLSSPLKTASSSTATSHQLQTNMAEAITVLTQLQAQVTKLLQYKEQRMSGTLSRSVQVPSTSSPFLSNHHDQMLQSDMPSMIPQDRSQPLISTPVHGGTHVDDASQAQGTVTSSALPFMISHLDMKFHPPVSSFLSIDQSVLLEQSLQVAQAFKVLVLDQEEECRALRQQAVLLQQQADHHGEESQQAMQELLQEKERIIEELMDKLEGKEVISVADPEQGGDEGQYDLVMELRHLKMKHQTLLDSLSEERETVKAEMEAVRSVLKTESHRTAMSQHLASALAFDVKRWRKQVEGLTELRGVQVQAAMVRAKAAEAEVEALRAELTQLRFIPIPVAPDAAAATELRFIPIPEAPDAAEDSIEALRKLLREEQAISAGLEEELHRLMEEADRDAAVAAERERELVAVAEAESKAAIAMRHQLEAKSAAQLEALEASLSLSELKLSETKIALAEQSKEAHAMRVSAQALQSKMEGIRDRPTSRERGIMTNVDQSTGMLGGMSSLERVQKHVQELESLLEEERGKCAELRVLLRAAGDESHEKVINGLLQDVTGLRSLLSVASSELEAVKEGGRKREMELLTQCSIAEDDAAGARARSIELEAHVMELSKQVSSLSTSLAATRHSTVSSCTHDHGVAGYSREGDVQLQEAASSGLVGLQLRRQDRHSQARNGSNAMPSGGESMWGGNAAQSVIEGLQSEVHNLTHQLEAALKLLPEGCDSEQQDSEQHQAYITRLMSEVEQAQALEGAATQRAQDLEVERDEMIKSLAQYVQQVENYSAELQIMEERCGELQAELSAAQAEAAKAREKAMGMLPAHTNKARGHPVSVSSSQQGVWLAQPLPSLPLGSMSLGTASLSYELLDLNAEEDEEGTLLTRKMMAVNNPNCAVSMKAIRLGHNDGTQTSKTSAGFSWEEDTSSQEDGEAVLRSLAQPSLQPMVFEGPLSASPSLQPMAFGGPLSASSSRKVLGMTAQHSSSIMGKQEDADSASEISSPEELEYSDDFSIAASAPPSPVITPHNQQGHAAAHVQQAPSCTTSSPTSKHLGDLPPLGGLGMRP</sequence>
<feature type="compositionally biased region" description="Polar residues" evidence="2">
    <location>
        <begin position="1320"/>
        <end position="1329"/>
    </location>
</feature>
<protein>
    <submittedName>
        <fullName evidence="3">Uncharacterized protein</fullName>
    </submittedName>
</protein>
<reference evidence="3 4" key="1">
    <citation type="submission" date="2017-08" db="EMBL/GenBank/DDBJ databases">
        <title>Acidophilic green algal genome provides insights into adaptation to an acidic environment.</title>
        <authorList>
            <person name="Hirooka S."/>
            <person name="Hirose Y."/>
            <person name="Kanesaki Y."/>
            <person name="Higuchi S."/>
            <person name="Fujiwara T."/>
            <person name="Onuma R."/>
            <person name="Era A."/>
            <person name="Ohbayashi R."/>
            <person name="Uzuka A."/>
            <person name="Nozaki H."/>
            <person name="Yoshikawa H."/>
            <person name="Miyagishima S.Y."/>
        </authorList>
    </citation>
    <scope>NUCLEOTIDE SEQUENCE [LARGE SCALE GENOMIC DNA]</scope>
    <source>
        <strain evidence="3 4">NIES-2499</strain>
    </source>
</reference>
<evidence type="ECO:0000256" key="2">
    <source>
        <dbReference type="SAM" id="MobiDB-lite"/>
    </source>
</evidence>
<feature type="coiled-coil region" evidence="1">
    <location>
        <begin position="654"/>
        <end position="681"/>
    </location>
</feature>
<feature type="region of interest" description="Disordered" evidence="2">
    <location>
        <begin position="1256"/>
        <end position="1345"/>
    </location>
</feature>
<keyword evidence="1" id="KW-0175">Coiled coil</keyword>
<dbReference type="PANTHER" id="PTHR23159">
    <property type="entry name" value="CENTROSOMAL PROTEIN 2"/>
    <property type="match status" value="1"/>
</dbReference>
<evidence type="ECO:0000256" key="1">
    <source>
        <dbReference type="SAM" id="Coils"/>
    </source>
</evidence>
<feature type="coiled-coil region" evidence="1">
    <location>
        <begin position="530"/>
        <end position="557"/>
    </location>
</feature>
<feature type="coiled-coil region" evidence="1">
    <location>
        <begin position="1029"/>
        <end position="1098"/>
    </location>
</feature>
<proteinExistence type="predicted"/>
<evidence type="ECO:0000313" key="3">
    <source>
        <dbReference type="EMBL" id="GAX81417.1"/>
    </source>
</evidence>
<feature type="region of interest" description="Disordered" evidence="2">
    <location>
        <begin position="953"/>
        <end position="976"/>
    </location>
</feature>
<accession>A0A250XEB1</accession>
<gene>
    <name evidence="3" type="ORF">CEUSTIGMA_g8847.t1</name>
</gene>
<feature type="compositionally biased region" description="Low complexity" evidence="2">
    <location>
        <begin position="87"/>
        <end position="97"/>
    </location>
</feature>
<dbReference type="EMBL" id="BEGY01000065">
    <property type="protein sequence ID" value="GAX81417.1"/>
    <property type="molecule type" value="Genomic_DNA"/>
</dbReference>
<dbReference type="PANTHER" id="PTHR23159:SF66">
    <property type="entry name" value="OS04G0158400 PROTEIN"/>
    <property type="match status" value="1"/>
</dbReference>
<dbReference type="Proteomes" id="UP000232323">
    <property type="component" value="Unassembled WGS sequence"/>
</dbReference>
<feature type="compositionally biased region" description="Acidic residues" evidence="2">
    <location>
        <begin position="1201"/>
        <end position="1210"/>
    </location>
</feature>
<feature type="region of interest" description="Disordered" evidence="2">
    <location>
        <begin position="1187"/>
        <end position="1210"/>
    </location>
</feature>
<feature type="coiled-coil region" evidence="1">
    <location>
        <begin position="450"/>
        <end position="506"/>
    </location>
</feature>
<organism evidence="3 4">
    <name type="scientific">Chlamydomonas eustigma</name>
    <dbReference type="NCBI Taxonomy" id="1157962"/>
    <lineage>
        <taxon>Eukaryota</taxon>
        <taxon>Viridiplantae</taxon>
        <taxon>Chlorophyta</taxon>
        <taxon>core chlorophytes</taxon>
        <taxon>Chlorophyceae</taxon>
        <taxon>CS clade</taxon>
        <taxon>Chlamydomonadales</taxon>
        <taxon>Chlamydomonadaceae</taxon>
        <taxon>Chlamydomonas</taxon>
    </lineage>
</organism>
<feature type="compositionally biased region" description="Polar residues" evidence="2">
    <location>
        <begin position="34"/>
        <end position="62"/>
    </location>
</feature>
<feature type="coiled-coil region" evidence="1">
    <location>
        <begin position="597"/>
        <end position="624"/>
    </location>
</feature>